<dbReference type="PANTHER" id="PTHR36109:SF2">
    <property type="entry name" value="MEMBRANE PROTEIN"/>
    <property type="match status" value="1"/>
</dbReference>
<accession>A0A7W9SQ64</accession>
<name>A0A7W9SQ64_ARMRO</name>
<dbReference type="PANTHER" id="PTHR36109">
    <property type="entry name" value="MEMBRANE PROTEIN-RELATED"/>
    <property type="match status" value="1"/>
</dbReference>
<organism evidence="2 3">
    <name type="scientific">Armatimonas rosea</name>
    <dbReference type="NCBI Taxonomy" id="685828"/>
    <lineage>
        <taxon>Bacteria</taxon>
        <taxon>Bacillati</taxon>
        <taxon>Armatimonadota</taxon>
        <taxon>Armatimonadia</taxon>
        <taxon>Armatimonadales</taxon>
        <taxon>Armatimonadaceae</taxon>
        <taxon>Armatimonas</taxon>
    </lineage>
</organism>
<dbReference type="SUPFAM" id="SSF50346">
    <property type="entry name" value="PRC-barrel domain"/>
    <property type="match status" value="2"/>
</dbReference>
<comment type="caution">
    <text evidence="2">The sequence shown here is derived from an EMBL/GenBank/DDBJ whole genome shotgun (WGS) entry which is preliminary data.</text>
</comment>
<proteinExistence type="predicted"/>
<evidence type="ECO:0000259" key="1">
    <source>
        <dbReference type="Pfam" id="PF11181"/>
    </source>
</evidence>
<sequence>MQGWTVHALDGVIGRIDELLFDDEQWSARYLVVETGSWLAKRKVLISPLLFLSIDAQEKTLKVNLTQDKVKNSPDVATDPPISRQWEANYSDYYALPYYWVENTPAHSLGDDIARDHAAAHLRSSREVIGYSLLATDGSLGHVDDFLVDDVSWKVAYLAVATKDWWPGKKVLVPPQWIESVRWADRSVSVGASREHLKHAPEWETGQTITASFEELLQAYYAYKSPIQAPNEKTAKSSFIALYATHAEADAAIHDLQRQGFDMTKLSLIGQDPHTEDETVGYYTAGDHTKARGKTGAFWSGIWSVLSGSAFFRLPGVGPILAAGPVVVWIVGALESVAVTGGLSALGGALFSIGIPHDRVIAYETHLKAGKLLLVAHDVQGSQDTTRIAEAIERTQWK</sequence>
<dbReference type="GO" id="GO:0019684">
    <property type="term" value="P:photosynthesis, light reaction"/>
    <property type="evidence" value="ECO:0007669"/>
    <property type="project" value="InterPro"/>
</dbReference>
<dbReference type="Gene3D" id="3.90.50.10">
    <property type="entry name" value="Photosynthetic Reaction Center, subunit H, domain 2"/>
    <property type="match status" value="2"/>
</dbReference>
<gene>
    <name evidence="2" type="ORF">HNQ39_002593</name>
</gene>
<dbReference type="InterPro" id="IPR011033">
    <property type="entry name" value="PRC_barrel-like_sf"/>
</dbReference>
<evidence type="ECO:0000313" key="2">
    <source>
        <dbReference type="EMBL" id="MBB6050802.1"/>
    </source>
</evidence>
<dbReference type="Proteomes" id="UP000520814">
    <property type="component" value="Unassembled WGS sequence"/>
</dbReference>
<dbReference type="InterPro" id="IPR014747">
    <property type="entry name" value="Bac_photo_RC_H_C"/>
</dbReference>
<dbReference type="Pfam" id="PF11181">
    <property type="entry name" value="YflT"/>
    <property type="match status" value="1"/>
</dbReference>
<dbReference type="EMBL" id="JACHGW010000002">
    <property type="protein sequence ID" value="MBB6050802.1"/>
    <property type="molecule type" value="Genomic_DNA"/>
</dbReference>
<reference evidence="2 3" key="1">
    <citation type="submission" date="2020-08" db="EMBL/GenBank/DDBJ databases">
        <title>Genomic Encyclopedia of Type Strains, Phase IV (KMG-IV): sequencing the most valuable type-strain genomes for metagenomic binning, comparative biology and taxonomic classification.</title>
        <authorList>
            <person name="Goeker M."/>
        </authorList>
    </citation>
    <scope>NUCLEOTIDE SEQUENCE [LARGE SCALE GENOMIC DNA]</scope>
    <source>
        <strain evidence="2 3">DSM 23562</strain>
    </source>
</reference>
<dbReference type="RefSeq" id="WP_221289983.1">
    <property type="nucleotide sequence ID" value="NZ_JACHGW010000002.1"/>
</dbReference>
<evidence type="ECO:0000313" key="3">
    <source>
        <dbReference type="Proteomes" id="UP000520814"/>
    </source>
</evidence>
<dbReference type="InterPro" id="IPR025889">
    <property type="entry name" value="GSP17M-like_dom"/>
</dbReference>
<dbReference type="GO" id="GO:0030077">
    <property type="term" value="C:plasma membrane light-harvesting complex"/>
    <property type="evidence" value="ECO:0007669"/>
    <property type="project" value="InterPro"/>
</dbReference>
<dbReference type="InterPro" id="IPR052948">
    <property type="entry name" value="Low_temp-induced_all0457"/>
</dbReference>
<dbReference type="AlphaFoldDB" id="A0A7W9SQ64"/>
<protein>
    <recommendedName>
        <fullName evidence="1">General stress protein 17M-like domain-containing protein</fullName>
    </recommendedName>
</protein>
<keyword evidence="3" id="KW-1185">Reference proteome</keyword>
<feature type="domain" description="General stress protein 17M-like" evidence="1">
    <location>
        <begin position="239"/>
        <end position="306"/>
    </location>
</feature>